<evidence type="ECO:0000256" key="8">
    <source>
        <dbReference type="ARBA" id="ARBA00022801"/>
    </source>
</evidence>
<keyword evidence="10 14" id="KW-1133">Transmembrane helix</keyword>
<dbReference type="CDD" id="cd01892">
    <property type="entry name" value="Miro2"/>
    <property type="match status" value="1"/>
</dbReference>
<accession>A0ABQ9J9N0</accession>
<keyword evidence="4" id="KW-0479">Metal-binding</keyword>
<comment type="subcellular location">
    <subcellularLocation>
        <location evidence="1">Mitochondrion outer membrane</location>
        <topology evidence="1">Single-pass type IV membrane protein</topology>
    </subcellularLocation>
</comment>
<dbReference type="SMART" id="SM00382">
    <property type="entry name" value="AAA"/>
    <property type="match status" value="2"/>
</dbReference>
<evidence type="ECO:0000256" key="2">
    <source>
        <dbReference type="ARBA" id="ARBA00007981"/>
    </source>
</evidence>
<dbReference type="Gene3D" id="3.40.50.300">
    <property type="entry name" value="P-loop containing nucleotide triphosphate hydrolases"/>
    <property type="match status" value="4"/>
</dbReference>
<dbReference type="SUPFAM" id="SSF47473">
    <property type="entry name" value="EF-hand"/>
    <property type="match status" value="1"/>
</dbReference>
<keyword evidence="8" id="KW-0378">Hydrolase</keyword>
<dbReference type="PROSITE" id="PS00018">
    <property type="entry name" value="EF_HAND_1"/>
    <property type="match status" value="2"/>
</dbReference>
<keyword evidence="9" id="KW-0106">Calcium</keyword>
<feature type="domain" description="EF-hand" evidence="15">
    <location>
        <begin position="319"/>
        <end position="354"/>
    </location>
</feature>
<dbReference type="InterPro" id="IPR018247">
    <property type="entry name" value="EF_Hand_1_Ca_BS"/>
</dbReference>
<feature type="domain" description="Miro" evidence="16">
    <location>
        <begin position="8"/>
        <end position="183"/>
    </location>
</feature>
<keyword evidence="11" id="KW-0496">Mitochondrion</keyword>
<evidence type="ECO:0008006" key="19">
    <source>
        <dbReference type="Google" id="ProtNLM"/>
    </source>
</evidence>
<dbReference type="PANTHER" id="PTHR24072">
    <property type="entry name" value="RHO FAMILY GTPASE"/>
    <property type="match status" value="1"/>
</dbReference>
<evidence type="ECO:0000313" key="17">
    <source>
        <dbReference type="EMBL" id="KAJ8974167.1"/>
    </source>
</evidence>
<dbReference type="PROSITE" id="PS51421">
    <property type="entry name" value="RAS"/>
    <property type="match status" value="1"/>
</dbReference>
<comment type="caution">
    <text evidence="17">The sequence shown here is derived from an EMBL/GenBank/DDBJ whole genome shotgun (WGS) entry which is preliminary data.</text>
</comment>
<evidence type="ECO:0000256" key="9">
    <source>
        <dbReference type="ARBA" id="ARBA00022837"/>
    </source>
</evidence>
<keyword evidence="5" id="KW-0677">Repeat</keyword>
<feature type="transmembrane region" description="Helical" evidence="14">
    <location>
        <begin position="839"/>
        <end position="861"/>
    </location>
</feature>
<evidence type="ECO:0000256" key="10">
    <source>
        <dbReference type="ARBA" id="ARBA00022989"/>
    </source>
</evidence>
<dbReference type="InterPro" id="IPR013566">
    <property type="entry name" value="EF_hand_assoc_1"/>
</dbReference>
<evidence type="ECO:0000256" key="6">
    <source>
        <dbReference type="ARBA" id="ARBA00022741"/>
    </source>
</evidence>
<dbReference type="PROSITE" id="PS51423">
    <property type="entry name" value="MIRO"/>
    <property type="match status" value="3"/>
</dbReference>
<dbReference type="InterPro" id="IPR027417">
    <property type="entry name" value="P-loop_NTPase"/>
</dbReference>
<feature type="domain" description="Miro" evidence="16">
    <location>
        <begin position="617"/>
        <end position="824"/>
    </location>
</feature>
<keyword evidence="6" id="KW-0547">Nucleotide-binding</keyword>
<evidence type="ECO:0000256" key="1">
    <source>
        <dbReference type="ARBA" id="ARBA00004200"/>
    </source>
</evidence>
<evidence type="ECO:0000313" key="18">
    <source>
        <dbReference type="Proteomes" id="UP001162164"/>
    </source>
</evidence>
<proteinExistence type="inferred from homology"/>
<comment type="similarity">
    <text evidence="2">Belongs to the mitochondrial Rho GTPase family.</text>
</comment>
<evidence type="ECO:0000256" key="11">
    <source>
        <dbReference type="ARBA" id="ARBA00023128"/>
    </source>
</evidence>
<keyword evidence="7" id="KW-1000">Mitochondrion outer membrane</keyword>
<dbReference type="Pfam" id="PF08356">
    <property type="entry name" value="EF_assoc_2"/>
    <property type="match status" value="1"/>
</dbReference>
<dbReference type="EMBL" id="JAPWTJ010001040">
    <property type="protein sequence ID" value="KAJ8974167.1"/>
    <property type="molecule type" value="Genomic_DNA"/>
</dbReference>
<dbReference type="Pfam" id="PF08355">
    <property type="entry name" value="EF_assoc_1"/>
    <property type="match status" value="1"/>
</dbReference>
<evidence type="ECO:0000259" key="15">
    <source>
        <dbReference type="PROSITE" id="PS50222"/>
    </source>
</evidence>
<dbReference type="SMART" id="SM00175">
    <property type="entry name" value="RAB"/>
    <property type="match status" value="1"/>
</dbReference>
<dbReference type="InterPro" id="IPR020860">
    <property type="entry name" value="MIRO_dom"/>
</dbReference>
<gene>
    <name evidence="17" type="ORF">NQ317_013124</name>
</gene>
<evidence type="ECO:0000256" key="14">
    <source>
        <dbReference type="SAM" id="Phobius"/>
    </source>
</evidence>
<evidence type="ECO:0000256" key="13">
    <source>
        <dbReference type="ARBA" id="ARBA00023136"/>
    </source>
</evidence>
<sequence>MVVKNPLKRTVRILLVGDSGVGKTSLILSLVSEEFPENVPAKAEEIAIPADVTPEQVPTNIVDYSSAEQTETELNEQIRRASVVCIVYAVDDDDSIDRITSYWMPLIRQNHPDKPCPVVLVGNKIDLVDYSTIDSLHAIFKIGKGIFEIMEEFAEIETCIECSSKTLKNISEMFYYAQKAVLHPTSPIYSVEKADLTDNCKNALIRIFKICDVDCDGLLNDIELNNFQSRCFNAPLQPQVLDDVKAVLRKNMEDGVCQNCVTMKGFLYLHSLFIQRGRNETTWTVLRKFGYNDNLNMSRDYLFPSLKVPSGCTTELSHRGQQFLSHLFERYDKDRDKALSPTEFEELFSTCPTPAWPPDASAMVPTNDKGMITFQGYMCQWALMTLVDLPRTFEYLAYLGYNIYENENQTTAVQVTREKKLDLAKKQSSLNVYQCHVIGPSTAGKSSFCRSFIKPSFDRVIRLTICWQIRLAPPNCTVNVVQVYGQEKIMVLRDINVRNVSDPLLPHEVQCDVACLVYDLNNPKSFEYIARIYIKYFAESKIPVLIVACKDDLEEVRQEYLLQPVSFCQKYKILPPQRFSIKGPYKKDVFVKLATMAAFPCIPSVDFEKMVVKNPLKRTVRILLVGDSGVGKTSLILSLVSEEFPENVPAKAEEITIPADVTPEQVPTNIVDYSSAEQTETELNEQIRRASVVCIVYAVDDDDSIDRITSYWMPLIRQNHPDKPCPVVLVGNKIDLVDYSTIDSLHAIFKIDLFSFLFQKYFAESKIPVLIVACKDDLEEVRQEYLLQPVSFCQKYKILPPQRFSIKGPYKKDVFVKLATMAAFPNFRDFGGITRDSTVWWKAGLSLAAVTALGLLVARVLHTSDKVR</sequence>
<dbReference type="Proteomes" id="UP001162164">
    <property type="component" value="Unassembled WGS sequence"/>
</dbReference>
<protein>
    <recommendedName>
        <fullName evidence="19">Mitochondrial Rho GTPase</fullName>
    </recommendedName>
</protein>
<dbReference type="SUPFAM" id="SSF52540">
    <property type="entry name" value="P-loop containing nucleoside triphosphate hydrolases"/>
    <property type="match status" value="3"/>
</dbReference>
<keyword evidence="3 14" id="KW-0812">Transmembrane</keyword>
<dbReference type="InterPro" id="IPR003593">
    <property type="entry name" value="AAA+_ATPase"/>
</dbReference>
<evidence type="ECO:0000259" key="16">
    <source>
        <dbReference type="PROSITE" id="PS51423"/>
    </source>
</evidence>
<dbReference type="InterPro" id="IPR002048">
    <property type="entry name" value="EF_hand_dom"/>
</dbReference>
<keyword evidence="13 14" id="KW-0472">Membrane</keyword>
<dbReference type="SMART" id="SM00173">
    <property type="entry name" value="RAS"/>
    <property type="match status" value="1"/>
</dbReference>
<dbReference type="Gene3D" id="1.10.238.10">
    <property type="entry name" value="EF-hand"/>
    <property type="match status" value="2"/>
</dbReference>
<keyword evidence="12" id="KW-0342">GTP-binding</keyword>
<evidence type="ECO:0000256" key="12">
    <source>
        <dbReference type="ARBA" id="ARBA00023134"/>
    </source>
</evidence>
<name>A0ABQ9J9N0_9CUCU</name>
<dbReference type="InterPro" id="IPR013567">
    <property type="entry name" value="EF_hand_assoc_2"/>
</dbReference>
<reference evidence="17" key="1">
    <citation type="journal article" date="2023" name="Insect Mol. Biol.">
        <title>Genome sequencing provides insights into the evolution of gene families encoding plant cell wall-degrading enzymes in longhorned beetles.</title>
        <authorList>
            <person name="Shin N.R."/>
            <person name="Okamura Y."/>
            <person name="Kirsch R."/>
            <person name="Pauchet Y."/>
        </authorList>
    </citation>
    <scope>NUCLEOTIDE SEQUENCE</scope>
    <source>
        <strain evidence="17">MMC_N1</strain>
    </source>
</reference>
<dbReference type="PRINTS" id="PR00449">
    <property type="entry name" value="RASTRNSFRMNG"/>
</dbReference>
<evidence type="ECO:0000256" key="3">
    <source>
        <dbReference type="ARBA" id="ARBA00022692"/>
    </source>
</evidence>
<evidence type="ECO:0000256" key="5">
    <source>
        <dbReference type="ARBA" id="ARBA00022737"/>
    </source>
</evidence>
<dbReference type="PROSITE" id="PS51419">
    <property type="entry name" value="RAB"/>
    <property type="match status" value="2"/>
</dbReference>
<dbReference type="PROSITE" id="PS50222">
    <property type="entry name" value="EF_HAND_2"/>
    <property type="match status" value="1"/>
</dbReference>
<evidence type="ECO:0000256" key="7">
    <source>
        <dbReference type="ARBA" id="ARBA00022787"/>
    </source>
</evidence>
<dbReference type="InterPro" id="IPR011992">
    <property type="entry name" value="EF-hand-dom_pair"/>
</dbReference>
<dbReference type="InterPro" id="IPR003578">
    <property type="entry name" value="Small_GTPase_Rho"/>
</dbReference>
<dbReference type="SMART" id="SM00174">
    <property type="entry name" value="RHO"/>
    <property type="match status" value="1"/>
</dbReference>
<dbReference type="Pfam" id="PF00071">
    <property type="entry name" value="Ras"/>
    <property type="match status" value="3"/>
</dbReference>
<dbReference type="InterPro" id="IPR001806">
    <property type="entry name" value="Small_GTPase"/>
</dbReference>
<evidence type="ECO:0000256" key="4">
    <source>
        <dbReference type="ARBA" id="ARBA00022723"/>
    </source>
</evidence>
<organism evidence="17 18">
    <name type="scientific">Molorchus minor</name>
    <dbReference type="NCBI Taxonomy" id="1323400"/>
    <lineage>
        <taxon>Eukaryota</taxon>
        <taxon>Metazoa</taxon>
        <taxon>Ecdysozoa</taxon>
        <taxon>Arthropoda</taxon>
        <taxon>Hexapoda</taxon>
        <taxon>Insecta</taxon>
        <taxon>Pterygota</taxon>
        <taxon>Neoptera</taxon>
        <taxon>Endopterygota</taxon>
        <taxon>Coleoptera</taxon>
        <taxon>Polyphaga</taxon>
        <taxon>Cucujiformia</taxon>
        <taxon>Chrysomeloidea</taxon>
        <taxon>Cerambycidae</taxon>
        <taxon>Lamiinae</taxon>
        <taxon>Monochamini</taxon>
        <taxon>Molorchus</taxon>
    </lineage>
</organism>
<feature type="domain" description="Miro" evidence="16">
    <location>
        <begin position="430"/>
        <end position="599"/>
    </location>
</feature>
<keyword evidence="18" id="KW-1185">Reference proteome</keyword>